<evidence type="ECO:0000313" key="4">
    <source>
        <dbReference type="Proteomes" id="UP000199009"/>
    </source>
</evidence>
<keyword evidence="2" id="KW-1133">Transmembrane helix</keyword>
<sequence length="347" mass="37190">MTKDDASAKARALGAQSRPRPARDLAAEAQEHAGVRAAFVKNTLTKLPLIGVLVITINLFVQVRGDVGLAVAVAQNLTFGGLLVVVLLNLAIYIMVGIMVAAMPLVFDSDYNFWTRVVGTAMVVLLGAVIFCTAPWVLLAGLVVVFIVIGITVMHRYRTPEEPLTAESIKTVLQHAKPPTDSVLRTLWAQGRAMLRLISPGSVPPTPVEQAIQTEPKPFAAVADEWNARTVAINDPRSKSITRLAFVGIIGFVTLFGITILTQPIRFAPLELVSIDGAPAQPGFVLMQGSNGVFVPDPWGTAQFVSTDDVTSRELCDDTPQWWSVSVLDTLSPGEMSGPDCTVLGAR</sequence>
<evidence type="ECO:0000313" key="3">
    <source>
        <dbReference type="EMBL" id="SDH13720.1"/>
    </source>
</evidence>
<gene>
    <name evidence="3" type="ORF">SAMN04489810_2211</name>
</gene>
<proteinExistence type="predicted"/>
<dbReference type="RefSeq" id="WP_091489785.1">
    <property type="nucleotide sequence ID" value="NZ_LT629692.1"/>
</dbReference>
<keyword evidence="2" id="KW-0472">Membrane</keyword>
<keyword evidence="2" id="KW-0812">Transmembrane</keyword>
<feature type="transmembrane region" description="Helical" evidence="2">
    <location>
        <begin position="244"/>
        <end position="262"/>
    </location>
</feature>
<evidence type="ECO:0000256" key="1">
    <source>
        <dbReference type="SAM" id="MobiDB-lite"/>
    </source>
</evidence>
<name>A0A1G7ZZV7_9MICO</name>
<organism evidence="3 4">
    <name type="scientific">Microbacterium pygmaeum</name>
    <dbReference type="NCBI Taxonomy" id="370764"/>
    <lineage>
        <taxon>Bacteria</taxon>
        <taxon>Bacillati</taxon>
        <taxon>Actinomycetota</taxon>
        <taxon>Actinomycetes</taxon>
        <taxon>Micrococcales</taxon>
        <taxon>Microbacteriaceae</taxon>
        <taxon>Microbacterium</taxon>
    </lineage>
</organism>
<dbReference type="EMBL" id="LT629692">
    <property type="protein sequence ID" value="SDH13720.1"/>
    <property type="molecule type" value="Genomic_DNA"/>
</dbReference>
<feature type="transmembrane region" description="Helical" evidence="2">
    <location>
        <begin position="113"/>
        <end position="130"/>
    </location>
</feature>
<accession>A0A1G7ZZV7</accession>
<dbReference type="Proteomes" id="UP000199009">
    <property type="component" value="Chromosome I"/>
</dbReference>
<protein>
    <submittedName>
        <fullName evidence="3">Uncharacterized protein</fullName>
    </submittedName>
</protein>
<keyword evidence="4" id="KW-1185">Reference proteome</keyword>
<evidence type="ECO:0000256" key="2">
    <source>
        <dbReference type="SAM" id="Phobius"/>
    </source>
</evidence>
<feature type="transmembrane region" description="Helical" evidence="2">
    <location>
        <begin position="77"/>
        <end position="101"/>
    </location>
</feature>
<reference evidence="3 4" key="1">
    <citation type="submission" date="2016-10" db="EMBL/GenBank/DDBJ databases">
        <authorList>
            <person name="de Groot N.N."/>
        </authorList>
    </citation>
    <scope>NUCLEOTIDE SEQUENCE [LARGE SCALE GENOMIC DNA]</scope>
    <source>
        <strain evidence="3 4">DSM 23142</strain>
    </source>
</reference>
<feature type="region of interest" description="Disordered" evidence="1">
    <location>
        <begin position="1"/>
        <end position="22"/>
    </location>
</feature>
<dbReference type="OrthoDB" id="5108174at2"/>
<dbReference type="AlphaFoldDB" id="A0A1G7ZZV7"/>